<keyword evidence="3" id="KW-1185">Reference proteome</keyword>
<comment type="caution">
    <text evidence="2">The sequence shown here is derived from an EMBL/GenBank/DDBJ whole genome shotgun (WGS) entry which is preliminary data.</text>
</comment>
<feature type="compositionally biased region" description="Polar residues" evidence="1">
    <location>
        <begin position="163"/>
        <end position="174"/>
    </location>
</feature>
<name>A0AAN9W7H9_9ORTH</name>
<gene>
    <name evidence="2" type="ORF">R5R35_005811</name>
</gene>
<evidence type="ECO:0000313" key="3">
    <source>
        <dbReference type="Proteomes" id="UP001378592"/>
    </source>
</evidence>
<feature type="compositionally biased region" description="Basic and acidic residues" evidence="1">
    <location>
        <begin position="123"/>
        <end position="132"/>
    </location>
</feature>
<evidence type="ECO:0000256" key="1">
    <source>
        <dbReference type="SAM" id="MobiDB-lite"/>
    </source>
</evidence>
<accession>A0AAN9W7H9</accession>
<sequence length="276" mass="30544">MCLFGKRRKEKKCEQRQEGRRRAAGGEGDEVPGQRSVSDYSKPSRYDGPPPVDDVHSASSRDSRGRGRESSWKQQRGRGAPRGASDQSYGSAGRSPTRATRPYAKGVSQDDDYQSPYSYSEYDEPRASEERKTARRSPKLRASQERWSEERPSDTSAGGRGRGSSNKTRCQDNCQGVPKSAEGRPRSSSRRRGAPPEEKPPVGACALSGCPSAKLKRARKRKRKPTYGQRAQGRRQPSYAQPLPLPAARRPPRSFLECSYLPRGARPTANCAGVLF</sequence>
<feature type="compositionally biased region" description="Basic and acidic residues" evidence="1">
    <location>
        <begin position="142"/>
        <end position="153"/>
    </location>
</feature>
<feature type="region of interest" description="Disordered" evidence="1">
    <location>
        <begin position="1"/>
        <end position="252"/>
    </location>
</feature>
<organism evidence="2 3">
    <name type="scientific">Gryllus longicercus</name>
    <dbReference type="NCBI Taxonomy" id="2509291"/>
    <lineage>
        <taxon>Eukaryota</taxon>
        <taxon>Metazoa</taxon>
        <taxon>Ecdysozoa</taxon>
        <taxon>Arthropoda</taxon>
        <taxon>Hexapoda</taxon>
        <taxon>Insecta</taxon>
        <taxon>Pterygota</taxon>
        <taxon>Neoptera</taxon>
        <taxon>Polyneoptera</taxon>
        <taxon>Orthoptera</taxon>
        <taxon>Ensifera</taxon>
        <taxon>Gryllidea</taxon>
        <taxon>Grylloidea</taxon>
        <taxon>Gryllidae</taxon>
        <taxon>Gryllinae</taxon>
        <taxon>Gryllus</taxon>
    </lineage>
</organism>
<proteinExistence type="predicted"/>
<protein>
    <submittedName>
        <fullName evidence="2">Uncharacterized protein</fullName>
    </submittedName>
</protein>
<dbReference type="Proteomes" id="UP001378592">
    <property type="component" value="Unassembled WGS sequence"/>
</dbReference>
<dbReference type="AlphaFoldDB" id="A0AAN9W7H9"/>
<feature type="compositionally biased region" description="Basic and acidic residues" evidence="1">
    <location>
        <begin position="53"/>
        <end position="71"/>
    </location>
</feature>
<feature type="compositionally biased region" description="Basic and acidic residues" evidence="1">
    <location>
        <begin position="11"/>
        <end position="21"/>
    </location>
</feature>
<feature type="compositionally biased region" description="Basic residues" evidence="1">
    <location>
        <begin position="1"/>
        <end position="10"/>
    </location>
</feature>
<feature type="compositionally biased region" description="Basic residues" evidence="1">
    <location>
        <begin position="214"/>
        <end position="225"/>
    </location>
</feature>
<reference evidence="2 3" key="1">
    <citation type="submission" date="2024-03" db="EMBL/GenBank/DDBJ databases">
        <title>The genome assembly and annotation of the cricket Gryllus longicercus Weissman &amp; Gray.</title>
        <authorList>
            <person name="Szrajer S."/>
            <person name="Gray D."/>
            <person name="Ylla G."/>
        </authorList>
    </citation>
    <scope>NUCLEOTIDE SEQUENCE [LARGE SCALE GENOMIC DNA]</scope>
    <source>
        <strain evidence="2">DAG 2021-001</strain>
        <tissue evidence="2">Whole body minus gut</tissue>
    </source>
</reference>
<evidence type="ECO:0000313" key="2">
    <source>
        <dbReference type="EMBL" id="KAK7873832.1"/>
    </source>
</evidence>
<dbReference type="EMBL" id="JAZDUA010000009">
    <property type="protein sequence ID" value="KAK7873832.1"/>
    <property type="molecule type" value="Genomic_DNA"/>
</dbReference>